<feature type="compositionally biased region" description="Polar residues" evidence="2">
    <location>
        <begin position="235"/>
        <end position="252"/>
    </location>
</feature>
<proteinExistence type="predicted"/>
<dbReference type="Proteomes" id="UP001142055">
    <property type="component" value="Chromosome 2"/>
</dbReference>
<feature type="region of interest" description="Disordered" evidence="2">
    <location>
        <begin position="516"/>
        <end position="619"/>
    </location>
</feature>
<feature type="compositionally biased region" description="Polar residues" evidence="2">
    <location>
        <begin position="150"/>
        <end position="169"/>
    </location>
</feature>
<feature type="domain" description="C2H2-type" evidence="3">
    <location>
        <begin position="316"/>
        <end position="343"/>
    </location>
</feature>
<gene>
    <name evidence="4" type="ORF">RDWZM_004986</name>
</gene>
<dbReference type="PANTHER" id="PTHR46451">
    <property type="entry name" value="RAS-RESPONSIVE ELEMENT-BINDING PROTEIN 1"/>
    <property type="match status" value="1"/>
</dbReference>
<protein>
    <recommendedName>
        <fullName evidence="3">C2H2-type domain-containing protein</fullName>
    </recommendedName>
</protein>
<feature type="compositionally biased region" description="Basic and acidic residues" evidence="2">
    <location>
        <begin position="1103"/>
        <end position="1116"/>
    </location>
</feature>
<evidence type="ECO:0000313" key="4">
    <source>
        <dbReference type="EMBL" id="KAJ6219174.1"/>
    </source>
</evidence>
<dbReference type="PROSITE" id="PS00028">
    <property type="entry name" value="ZINC_FINGER_C2H2_1"/>
    <property type="match status" value="6"/>
</dbReference>
<feature type="compositionally biased region" description="Low complexity" evidence="2">
    <location>
        <begin position="170"/>
        <end position="192"/>
    </location>
</feature>
<feature type="compositionally biased region" description="Polar residues" evidence="2">
    <location>
        <begin position="480"/>
        <end position="490"/>
    </location>
</feature>
<dbReference type="InterPro" id="IPR052795">
    <property type="entry name" value="RREB1"/>
</dbReference>
<dbReference type="Gene3D" id="3.30.160.60">
    <property type="entry name" value="Classic Zinc Finger"/>
    <property type="match status" value="5"/>
</dbReference>
<feature type="region of interest" description="Disordered" evidence="2">
    <location>
        <begin position="446"/>
        <end position="490"/>
    </location>
</feature>
<feature type="region of interest" description="Disordered" evidence="2">
    <location>
        <begin position="235"/>
        <end position="281"/>
    </location>
</feature>
<comment type="caution">
    <text evidence="4">The sequence shown here is derived from an EMBL/GenBank/DDBJ whole genome shotgun (WGS) entry which is preliminary data.</text>
</comment>
<feature type="region of interest" description="Disordered" evidence="2">
    <location>
        <begin position="1492"/>
        <end position="1566"/>
    </location>
</feature>
<feature type="region of interest" description="Disordered" evidence="2">
    <location>
        <begin position="1"/>
        <end position="204"/>
    </location>
</feature>
<feature type="region of interest" description="Disordered" evidence="2">
    <location>
        <begin position="1031"/>
        <end position="1198"/>
    </location>
</feature>
<feature type="compositionally biased region" description="Low complexity" evidence="2">
    <location>
        <begin position="538"/>
        <end position="557"/>
    </location>
</feature>
<evidence type="ECO:0000313" key="5">
    <source>
        <dbReference type="Proteomes" id="UP001142055"/>
    </source>
</evidence>
<dbReference type="GO" id="GO:0000978">
    <property type="term" value="F:RNA polymerase II cis-regulatory region sequence-specific DNA binding"/>
    <property type="evidence" value="ECO:0007669"/>
    <property type="project" value="TreeGrafter"/>
</dbReference>
<feature type="compositionally biased region" description="Low complexity" evidence="2">
    <location>
        <begin position="1511"/>
        <end position="1522"/>
    </location>
</feature>
<reference evidence="4" key="1">
    <citation type="submission" date="2022-12" db="EMBL/GenBank/DDBJ databases">
        <title>Genome assemblies of Blomia tropicalis.</title>
        <authorList>
            <person name="Cui Y."/>
        </authorList>
    </citation>
    <scope>NUCLEOTIDE SEQUENCE</scope>
    <source>
        <tissue evidence="4">Adult mites</tissue>
    </source>
</reference>
<dbReference type="SUPFAM" id="SSF57667">
    <property type="entry name" value="beta-beta-alpha zinc fingers"/>
    <property type="match status" value="2"/>
</dbReference>
<feature type="compositionally biased region" description="Acidic residues" evidence="2">
    <location>
        <begin position="271"/>
        <end position="281"/>
    </location>
</feature>
<dbReference type="GO" id="GO:0005634">
    <property type="term" value="C:nucleus"/>
    <property type="evidence" value="ECO:0007669"/>
    <property type="project" value="TreeGrafter"/>
</dbReference>
<feature type="compositionally biased region" description="Basic residues" evidence="2">
    <location>
        <begin position="523"/>
        <end position="535"/>
    </location>
</feature>
<feature type="compositionally biased region" description="Basic and acidic residues" evidence="2">
    <location>
        <begin position="1059"/>
        <end position="1071"/>
    </location>
</feature>
<keyword evidence="5" id="KW-1185">Reference proteome</keyword>
<dbReference type="InterPro" id="IPR036236">
    <property type="entry name" value="Znf_C2H2_sf"/>
</dbReference>
<feature type="compositionally biased region" description="Polar residues" evidence="2">
    <location>
        <begin position="1188"/>
        <end position="1198"/>
    </location>
</feature>
<feature type="region of interest" description="Disordered" evidence="2">
    <location>
        <begin position="722"/>
        <end position="742"/>
    </location>
</feature>
<feature type="compositionally biased region" description="Low complexity" evidence="2">
    <location>
        <begin position="1075"/>
        <end position="1102"/>
    </location>
</feature>
<accession>A0A9Q0RLW9</accession>
<dbReference type="FunFam" id="3.30.160.60:FF:000682">
    <property type="entry name" value="ras-responsive element-binding protein 1 isoform X1"/>
    <property type="match status" value="1"/>
</dbReference>
<feature type="compositionally biased region" description="Low complexity" evidence="2">
    <location>
        <begin position="23"/>
        <end position="34"/>
    </location>
</feature>
<dbReference type="Pfam" id="PF00096">
    <property type="entry name" value="zf-C2H2"/>
    <property type="match status" value="3"/>
</dbReference>
<feature type="compositionally biased region" description="Polar residues" evidence="2">
    <location>
        <begin position="446"/>
        <end position="456"/>
    </location>
</feature>
<keyword evidence="1" id="KW-0862">Zinc</keyword>
<feature type="compositionally biased region" description="Polar residues" evidence="2">
    <location>
        <begin position="1499"/>
        <end position="1510"/>
    </location>
</feature>
<evidence type="ECO:0000256" key="2">
    <source>
        <dbReference type="SAM" id="MobiDB-lite"/>
    </source>
</evidence>
<dbReference type="GO" id="GO:0001228">
    <property type="term" value="F:DNA-binding transcription activator activity, RNA polymerase II-specific"/>
    <property type="evidence" value="ECO:0007669"/>
    <property type="project" value="TreeGrafter"/>
</dbReference>
<dbReference type="EMBL" id="JAPWDV010000002">
    <property type="protein sequence ID" value="KAJ6219174.1"/>
    <property type="molecule type" value="Genomic_DNA"/>
</dbReference>
<keyword evidence="1" id="KW-0863">Zinc-finger</keyword>
<evidence type="ECO:0000259" key="3">
    <source>
        <dbReference type="PROSITE" id="PS50157"/>
    </source>
</evidence>
<dbReference type="SMART" id="SM00355">
    <property type="entry name" value="ZnF_C2H2"/>
    <property type="match status" value="10"/>
</dbReference>
<feature type="compositionally biased region" description="Polar residues" evidence="2">
    <location>
        <begin position="1553"/>
        <end position="1566"/>
    </location>
</feature>
<sequence>MAASTAIMSHSNTNGTSNGRVLSSSSNGDVSASSPEAQFNAASTSSSSEEEEEINNSSRIIKRDSSSFQSKSANVEDAQNEIHATNRQITKSEHINEGNSHTGKVEPRSPTNNQDDDNATIVGEGDGDSQQSIEIDYTESGDVQTKFKTEQSATNSIPVGLSFNANCSNKSTPIATSTSTTSCSSSSASSSASHKKQSTGKLAAITERLAKKQSNGHVSRPIVSSNLLDSLNTFRGDTSSPSVSVNGDNTSECAGGRSSVAPPESSATTISEDDDDDMDDDEEEMIFDDDEDEEIKNGFRALGLMGNVAFMGDEKFKCPVCGIKLDSQHTFTLHIRSHNPNDHSNTCRLCGKTLSSASSLDRHMLIHSGERPFKCSICNMAFTTNGNMHRHMRTHGHGTIGYTPRGAKRRAKLFAQQAAKVAAAAAAGEPVDAATISKLKKSALEVTTGNGKSPISGTPMKKQRGSGVGRRSNEFGAANDGSSNSNAPTNPAATLIEAERIAAAAAAYAAAVAATTDSSKSSNGHKSKLNTHHNNHLQQQQQQSVYGSSSYGTSQSTPNNGKSPSVPINLAGWPTDMSSLTAPISSLPPPPVIPQKGKPGRKKKIRLSPIDPSSSANAGNFPADTFSNLTASPCPICNFQTRTKIDLHVHMASFHSGEKLFCLDCGMILDNYNIYVQHHCTVTAGAVMSALAANPTANADLLFQSTNTSRMNFSSARFRLMGGGGGPQYPNATTSTSTSPATAQDHLNSFISQLNKSLGVSPQNSFAKEFFNHSSRLSNGHRNSNEHSRHSSRPHHQHQQQQQHLQHQPNMAPIVDLTKPKSSHQMGSNYVSSNHAASTTAAAGPSCGQCDRKFSNTKLLKHHIDTYCHECQLDCIHTTNYLAHQFTHTINMDKFPALSKALGGTKASDGFNNAMVAALPGLLGASVSHASMPSSHNASGLSSILNGGSSSSQTTGHFHKRHSYPKQQVPSQSTTLDLSICSSVNSNGNGSNIVSPMSSMASLTTAMADMKPDLADIQSIISMAKHATLPPSLPATSSKQESYKPAPSLSPNRASDAGIDAKKVRHGDATNHPDSPASADSAAAAVASATNSSQLATTSLTATDHRVKSSHQHETAKNNGDNSGINGDHSDEMFDDDEEFGEEMMDDSDLGSQHQSKRQRSSSTSSVKKEHDSTESIGEGNLAGMGNESKSPSSSTQRFRCEQCRLSFKSMNAFRRHNRGHTAGGGHSHACHLCPYKSLDKSTLIRHLRTHNGERPFQCSICKYAFTTKANCERHVRKRHRNLKSKSEIRSAMQYNRDMAATAAATKLVSEKIFIERDELPTSQDTVCKQCNVDFLTNRELRAHLRVPNNPCSQQLKPFVCTICKIGFNTRNNCVRHIIKQHPATIEVTDEDAAKVVAAVTANGAGETAESLMMIETGSSASLSPNSLSGGHGSGLGSAFSDRSFSGSEHGMSECESYGTFDGEDGGKMCSPMMISPNSNAILAALCQVAANEKRRSKSPNGTTPKQSQRSPSTTPVVKSSSQTNSLHPLNLSVGKSSEMDEDVLDLSRGSKRTTSFSFLSSPHFA</sequence>
<feature type="compositionally biased region" description="Acidic residues" evidence="2">
    <location>
        <begin position="1133"/>
        <end position="1149"/>
    </location>
</feature>
<feature type="domain" description="C2H2-type" evidence="3">
    <location>
        <begin position="345"/>
        <end position="372"/>
    </location>
</feature>
<dbReference type="GO" id="GO:0008270">
    <property type="term" value="F:zinc ion binding"/>
    <property type="evidence" value="ECO:0007669"/>
    <property type="project" value="UniProtKB-KW"/>
</dbReference>
<evidence type="ECO:0000256" key="1">
    <source>
        <dbReference type="PROSITE-ProRule" id="PRU00042"/>
    </source>
</evidence>
<feature type="region of interest" description="Disordered" evidence="2">
    <location>
        <begin position="775"/>
        <end position="807"/>
    </location>
</feature>
<feature type="domain" description="C2H2-type" evidence="3">
    <location>
        <begin position="1229"/>
        <end position="1256"/>
    </location>
</feature>
<keyword evidence="1" id="KW-0479">Metal-binding</keyword>
<dbReference type="PANTHER" id="PTHR46451:SF1">
    <property type="entry name" value="RAS-RESPONSIVE ELEMENT-BINDING PROTEIN 1"/>
    <property type="match status" value="1"/>
</dbReference>
<feature type="compositionally biased region" description="Polar residues" evidence="2">
    <location>
        <begin position="1"/>
        <end position="22"/>
    </location>
</feature>
<feature type="compositionally biased region" description="Low complexity" evidence="2">
    <location>
        <begin position="732"/>
        <end position="742"/>
    </location>
</feature>
<dbReference type="FunFam" id="3.30.160.60:FF:001788">
    <property type="entry name" value="ras-responsive element-binding protein 1"/>
    <property type="match status" value="1"/>
</dbReference>
<feature type="domain" description="C2H2-type" evidence="3">
    <location>
        <begin position="1199"/>
        <end position="1222"/>
    </location>
</feature>
<feature type="region of interest" description="Disordered" evidence="2">
    <location>
        <begin position="938"/>
        <end position="971"/>
    </location>
</feature>
<feature type="domain" description="C2H2-type" evidence="3">
    <location>
        <begin position="1257"/>
        <end position="1285"/>
    </location>
</feature>
<dbReference type="OMA" id="SELHCHK"/>
<feature type="compositionally biased region" description="Low complexity" evidence="2">
    <location>
        <begin position="939"/>
        <end position="952"/>
    </location>
</feature>
<feature type="domain" description="C2H2-type" evidence="3">
    <location>
        <begin position="373"/>
        <end position="395"/>
    </location>
</feature>
<name>A0A9Q0RLW9_BLOTA</name>
<dbReference type="PROSITE" id="PS50157">
    <property type="entry name" value="ZINC_FINGER_C2H2_2"/>
    <property type="match status" value="6"/>
</dbReference>
<organism evidence="4 5">
    <name type="scientific">Blomia tropicalis</name>
    <name type="common">Mite</name>
    <dbReference type="NCBI Taxonomy" id="40697"/>
    <lineage>
        <taxon>Eukaryota</taxon>
        <taxon>Metazoa</taxon>
        <taxon>Ecdysozoa</taxon>
        <taxon>Arthropoda</taxon>
        <taxon>Chelicerata</taxon>
        <taxon>Arachnida</taxon>
        <taxon>Acari</taxon>
        <taxon>Acariformes</taxon>
        <taxon>Sarcoptiformes</taxon>
        <taxon>Astigmata</taxon>
        <taxon>Glycyphagoidea</taxon>
        <taxon>Echimyopodidae</taxon>
        <taxon>Blomia</taxon>
    </lineage>
</organism>
<dbReference type="InterPro" id="IPR013087">
    <property type="entry name" value="Znf_C2H2_type"/>
</dbReference>